<reference evidence="11 12" key="1">
    <citation type="submission" date="2019-04" db="EMBL/GenBank/DDBJ databases">
        <title>Genomic characterization of Staphylococcus petrasii strains.</title>
        <authorList>
            <person name="Vrbovska V."/>
            <person name="Kovarovic V."/>
            <person name="Maslanova I."/>
            <person name="Indrakova A."/>
            <person name="Petras P."/>
            <person name="Sedo O."/>
            <person name="Svec P."/>
            <person name="Fisarova L."/>
            <person name="Sedlacek I."/>
            <person name="Doskar J."/>
            <person name="Pantucek R."/>
        </authorList>
    </citation>
    <scope>NUCLEOTIDE SEQUENCE [LARGE SCALE GENOMIC DNA]</scope>
    <source>
        <strain evidence="11 12">P5404</strain>
    </source>
</reference>
<dbReference type="Gene3D" id="1.10.3720.10">
    <property type="entry name" value="MetI-like"/>
    <property type="match status" value="1"/>
</dbReference>
<evidence type="ECO:0000256" key="4">
    <source>
        <dbReference type="ARBA" id="ARBA00022596"/>
    </source>
</evidence>
<dbReference type="EMBL" id="SRLS01000014">
    <property type="protein sequence ID" value="TGE16484.1"/>
    <property type="molecule type" value="Genomic_DNA"/>
</dbReference>
<evidence type="ECO:0000313" key="12">
    <source>
        <dbReference type="Proteomes" id="UP000297598"/>
    </source>
</evidence>
<evidence type="ECO:0000313" key="11">
    <source>
        <dbReference type="EMBL" id="TGE16484.1"/>
    </source>
</evidence>
<evidence type="ECO:0000256" key="5">
    <source>
        <dbReference type="ARBA" id="ARBA00022692"/>
    </source>
</evidence>
<organism evidence="11 12">
    <name type="scientific">Staphylococcus petrasii</name>
    <dbReference type="NCBI Taxonomy" id="1276936"/>
    <lineage>
        <taxon>Bacteria</taxon>
        <taxon>Bacillati</taxon>
        <taxon>Bacillota</taxon>
        <taxon>Bacilli</taxon>
        <taxon>Bacillales</taxon>
        <taxon>Staphylococcaceae</taxon>
        <taxon>Staphylococcus</taxon>
    </lineage>
</organism>
<feature type="transmembrane region" description="Helical" evidence="9">
    <location>
        <begin position="146"/>
        <end position="165"/>
    </location>
</feature>
<evidence type="ECO:0000256" key="1">
    <source>
        <dbReference type="ARBA" id="ARBA00004651"/>
    </source>
</evidence>
<dbReference type="Pfam" id="PF19300">
    <property type="entry name" value="BPD_transp_1_N"/>
    <property type="match status" value="1"/>
</dbReference>
<feature type="transmembrane region" description="Helical" evidence="9">
    <location>
        <begin position="395"/>
        <end position="416"/>
    </location>
</feature>
<keyword evidence="6 9" id="KW-1133">Transmembrane helix</keyword>
<feature type="transmembrane region" description="Helical" evidence="9">
    <location>
        <begin position="51"/>
        <end position="74"/>
    </location>
</feature>
<gene>
    <name evidence="11" type="ORF">BJR09_09045</name>
</gene>
<evidence type="ECO:0000256" key="9">
    <source>
        <dbReference type="RuleBase" id="RU363032"/>
    </source>
</evidence>
<dbReference type="PROSITE" id="PS50928">
    <property type="entry name" value="ABC_TM1"/>
    <property type="match status" value="1"/>
</dbReference>
<name>A0ABY2KYK5_9STAP</name>
<keyword evidence="12" id="KW-1185">Reference proteome</keyword>
<feature type="transmembrane region" description="Helical" evidence="9">
    <location>
        <begin position="297"/>
        <end position="321"/>
    </location>
</feature>
<keyword evidence="4" id="KW-0533">Nickel</keyword>
<feature type="transmembrane region" description="Helical" evidence="9">
    <location>
        <begin position="177"/>
        <end position="196"/>
    </location>
</feature>
<keyword evidence="3" id="KW-1003">Cell membrane</keyword>
<keyword evidence="7" id="KW-0406">Ion transport</keyword>
<evidence type="ECO:0000256" key="3">
    <source>
        <dbReference type="ARBA" id="ARBA00022475"/>
    </source>
</evidence>
<protein>
    <submittedName>
        <fullName evidence="11">ABC transporter permease</fullName>
    </submittedName>
</protein>
<dbReference type="InterPro" id="IPR035906">
    <property type="entry name" value="MetI-like_sf"/>
</dbReference>
<dbReference type="InterPro" id="IPR000515">
    <property type="entry name" value="MetI-like"/>
</dbReference>
<dbReference type="InterPro" id="IPR045621">
    <property type="entry name" value="BPD_transp_1_N"/>
</dbReference>
<comment type="similarity">
    <text evidence="9">Belongs to the binding-protein-dependent transport system permease family.</text>
</comment>
<comment type="subcellular location">
    <subcellularLocation>
        <location evidence="1 9">Cell membrane</location>
        <topology evidence="1 9">Multi-pass membrane protein</topology>
    </subcellularLocation>
</comment>
<dbReference type="CDD" id="cd06261">
    <property type="entry name" value="TM_PBP2"/>
    <property type="match status" value="1"/>
</dbReference>
<evidence type="ECO:0000256" key="6">
    <source>
        <dbReference type="ARBA" id="ARBA00022989"/>
    </source>
</evidence>
<dbReference type="PANTHER" id="PTHR30465">
    <property type="entry name" value="INNER MEMBRANE ABC TRANSPORTER"/>
    <property type="match status" value="1"/>
</dbReference>
<dbReference type="RefSeq" id="WP_103297582.1">
    <property type="nucleotide sequence ID" value="NZ_PPQT01000026.1"/>
</dbReference>
<feature type="transmembrane region" description="Helical" evidence="9">
    <location>
        <begin position="264"/>
        <end position="285"/>
    </location>
</feature>
<evidence type="ECO:0000256" key="8">
    <source>
        <dbReference type="ARBA" id="ARBA00023136"/>
    </source>
</evidence>
<keyword evidence="2 9" id="KW-0813">Transport</keyword>
<dbReference type="Pfam" id="PF00528">
    <property type="entry name" value="BPD_transp_1"/>
    <property type="match status" value="1"/>
</dbReference>
<feature type="transmembrane region" description="Helical" evidence="9">
    <location>
        <begin position="445"/>
        <end position="467"/>
    </location>
</feature>
<evidence type="ECO:0000259" key="10">
    <source>
        <dbReference type="PROSITE" id="PS50928"/>
    </source>
</evidence>
<keyword evidence="5 9" id="KW-0812">Transmembrane</keyword>
<feature type="transmembrane region" description="Helical" evidence="9">
    <location>
        <begin position="6"/>
        <end position="22"/>
    </location>
</feature>
<dbReference type="SUPFAM" id="SSF161098">
    <property type="entry name" value="MetI-like"/>
    <property type="match status" value="1"/>
</dbReference>
<keyword evidence="7" id="KW-0921">Nickel transport</keyword>
<proteinExistence type="inferred from homology"/>
<keyword evidence="8 9" id="KW-0472">Membrane</keyword>
<feature type="transmembrane region" description="Helical" evidence="9">
    <location>
        <begin position="341"/>
        <end position="359"/>
    </location>
</feature>
<dbReference type="Proteomes" id="UP000297598">
    <property type="component" value="Unassembled WGS sequence"/>
</dbReference>
<evidence type="ECO:0000256" key="2">
    <source>
        <dbReference type="ARBA" id="ARBA00022448"/>
    </source>
</evidence>
<comment type="caution">
    <text evidence="11">The sequence shown here is derived from an EMBL/GenBank/DDBJ whole genome shotgun (WGS) entry which is preliminary data.</text>
</comment>
<feature type="domain" description="ABC transmembrane type-1" evidence="10">
    <location>
        <begin position="262"/>
        <end position="464"/>
    </location>
</feature>
<accession>A0ABY2KYK5</accession>
<sequence>MTYSFLPIHKLSFIFYNLFILYHSKLLEIKLQGVICMYHYQKPFKSLYSKWFYRVLFSILSLPIFLYACIKYLFVNDKKTTLGQIHELTELENALEKKYTFLNQPKSKSALQKEARAIYNHRNRYNNQKTTKDFTSFFTDILFGKYPIIKIIFAFPLFIVLSFYLNPIVRYIFERIIMTIVVMVGVVIVVFTILYFSPMDAAYSILGPDATKDQIHQFNEQHHLNSPYLVQLWEAIKGVFTFNLGTTYKGNDIVTQAIGARIPITLLIAVIALLIAILIAIPIGIISALKRNTWLDITLMIIALIGLSIPNFWQGLLFILAFSLKLDIFPPSYIPENPLSLILPVLVIGTAMAASITRMTRSSVLEVMRNDYVMTAYAKGLSTTQVVIRHIFKNAIIPIITLIGLLVAELLGGSAVTEQVFNINGIGRYIVQKQFVPDIPAVMGGVVYISLVISLVNLAIDIFYAIVDPKLREEIKGRE</sequence>
<evidence type="ECO:0000256" key="7">
    <source>
        <dbReference type="ARBA" id="ARBA00023112"/>
    </source>
</evidence>
<dbReference type="PANTHER" id="PTHR30465:SF0">
    <property type="entry name" value="OLIGOPEPTIDE TRANSPORT SYSTEM PERMEASE PROTEIN APPB"/>
    <property type="match status" value="1"/>
</dbReference>